<protein>
    <submittedName>
        <fullName evidence="2">Lasso peptide biosynthesis B2 protein</fullName>
    </submittedName>
</protein>
<dbReference type="EMBL" id="JAOWKW010000001">
    <property type="protein sequence ID" value="MCV2877661.1"/>
    <property type="molecule type" value="Genomic_DNA"/>
</dbReference>
<organism evidence="2 3">
    <name type="scientific">Sedimentimonas flavescens</name>
    <dbReference type="NCBI Taxonomy" id="2851012"/>
    <lineage>
        <taxon>Bacteria</taxon>
        <taxon>Pseudomonadati</taxon>
        <taxon>Pseudomonadota</taxon>
        <taxon>Alphaproteobacteria</taxon>
        <taxon>Rhodobacterales</taxon>
        <taxon>Rhodobacter group</taxon>
        <taxon>Sedimentimonas</taxon>
    </lineage>
</organism>
<feature type="domain" description="Microcin J25-processing protein McjB C-terminal" evidence="1">
    <location>
        <begin position="53"/>
        <end position="142"/>
    </location>
</feature>
<reference evidence="2 3" key="1">
    <citation type="submission" date="2022-10" db="EMBL/GenBank/DDBJ databases">
        <title>Sinirhodobacter sp. nov., isolated from ocean surface sediments.</title>
        <authorList>
            <person name="He W."/>
            <person name="Wang L."/>
            <person name="Zhang D.-F."/>
        </authorList>
    </citation>
    <scope>NUCLEOTIDE SEQUENCE [LARGE SCALE GENOMIC DNA]</scope>
    <source>
        <strain evidence="2 3">WL0115</strain>
    </source>
</reference>
<dbReference type="InterPro" id="IPR032708">
    <property type="entry name" value="McjB_C"/>
</dbReference>
<evidence type="ECO:0000259" key="1">
    <source>
        <dbReference type="Pfam" id="PF13471"/>
    </source>
</evidence>
<evidence type="ECO:0000313" key="3">
    <source>
        <dbReference type="Proteomes" id="UP001526166"/>
    </source>
</evidence>
<sequence length="144" mass="15719">MFETWVQLASNALRWLKLPRSEKGEILIAIGCLARSRWSLSEFTPSEMGFSGAANLPRLDVNDLARAHSVGRAISRAARIVPWRSDCLVQARAAQAWLTGEGIASQIRLGARRLPDGAFGAHAWLVCGQDIITGGDVSEFQPFT</sequence>
<proteinExistence type="predicted"/>
<dbReference type="RefSeq" id="WP_263846945.1">
    <property type="nucleotide sequence ID" value="NZ_JAOWKW010000001.1"/>
</dbReference>
<dbReference type="Pfam" id="PF13471">
    <property type="entry name" value="Transglut_core3"/>
    <property type="match status" value="1"/>
</dbReference>
<comment type="caution">
    <text evidence="2">The sequence shown here is derived from an EMBL/GenBank/DDBJ whole genome shotgun (WGS) entry which is preliminary data.</text>
</comment>
<accession>A0ABT2ZV92</accession>
<keyword evidence="3" id="KW-1185">Reference proteome</keyword>
<gene>
    <name evidence="2" type="ORF">OE699_02250</name>
</gene>
<name>A0ABT2ZV92_9RHOB</name>
<dbReference type="NCBIfam" id="NF033537">
    <property type="entry name" value="lasso_biosyn_B2"/>
    <property type="match status" value="1"/>
</dbReference>
<dbReference type="InterPro" id="IPR053521">
    <property type="entry name" value="McjB-like"/>
</dbReference>
<dbReference type="Proteomes" id="UP001526166">
    <property type="component" value="Unassembled WGS sequence"/>
</dbReference>
<evidence type="ECO:0000313" key="2">
    <source>
        <dbReference type="EMBL" id="MCV2877661.1"/>
    </source>
</evidence>